<dbReference type="RefSeq" id="WP_043708537.1">
    <property type="nucleotide sequence ID" value="NZ_JALOCT010000003.1"/>
</dbReference>
<dbReference type="eggNOG" id="COG0624">
    <property type="taxonomic scope" value="Bacteria"/>
</dbReference>
<dbReference type="AlphaFoldDB" id="A0A0D1JKA9"/>
<dbReference type="SUPFAM" id="SSF55031">
    <property type="entry name" value="Bacterial exopeptidase dimerisation domain"/>
    <property type="match status" value="1"/>
</dbReference>
<keyword evidence="8" id="KW-1185">Reference proteome</keyword>
<dbReference type="Pfam" id="PF01546">
    <property type="entry name" value="Peptidase_M20"/>
    <property type="match status" value="1"/>
</dbReference>
<evidence type="ECO:0000256" key="3">
    <source>
        <dbReference type="ARBA" id="ARBA00022723"/>
    </source>
</evidence>
<evidence type="ECO:0000313" key="8">
    <source>
        <dbReference type="Proteomes" id="UP000032287"/>
    </source>
</evidence>
<evidence type="ECO:0000259" key="6">
    <source>
        <dbReference type="Pfam" id="PF07687"/>
    </source>
</evidence>
<dbReference type="InterPro" id="IPR036264">
    <property type="entry name" value="Bact_exopeptidase_dim_dom"/>
</dbReference>
<comment type="cofactor">
    <cofactor evidence="1">
        <name>Zn(2+)</name>
        <dbReference type="ChEBI" id="CHEBI:29105"/>
    </cofactor>
</comment>
<evidence type="ECO:0000256" key="2">
    <source>
        <dbReference type="ARBA" id="ARBA00006247"/>
    </source>
</evidence>
<reference evidence="7 8" key="1">
    <citation type="journal article" date="2015" name="Microbiology (Mosc.)">
        <title>Genomics of the Weissella cibaria species with an examination of its metabolic traits.</title>
        <authorList>
            <person name="Lynch K.M."/>
            <person name="Lucid A."/>
            <person name="Arendt E.K."/>
            <person name="Sleator R.D."/>
            <person name="Lucey B."/>
            <person name="Coffey A."/>
        </authorList>
    </citation>
    <scope>NUCLEOTIDE SEQUENCE [LARGE SCALE GENOMIC DNA]</scope>
    <source>
        <strain evidence="7 8">MG1</strain>
    </source>
</reference>
<dbReference type="PATRIC" id="fig|137591.25.peg.492"/>
<keyword evidence="4 7" id="KW-0378">Hydrolase</keyword>
<dbReference type="GO" id="GO:0046872">
    <property type="term" value="F:metal ion binding"/>
    <property type="evidence" value="ECO:0007669"/>
    <property type="project" value="UniProtKB-KW"/>
</dbReference>
<evidence type="ECO:0000256" key="4">
    <source>
        <dbReference type="ARBA" id="ARBA00022801"/>
    </source>
</evidence>
<dbReference type="InterPro" id="IPR001261">
    <property type="entry name" value="ArgE/DapE_CS"/>
</dbReference>
<dbReference type="Gene3D" id="3.30.70.360">
    <property type="match status" value="1"/>
</dbReference>
<dbReference type="CDD" id="cd08659">
    <property type="entry name" value="M20_ArgE_DapE-like"/>
    <property type="match status" value="1"/>
</dbReference>
<dbReference type="EC" id="3.5.1.18" evidence="7"/>
<comment type="similarity">
    <text evidence="2">Belongs to the peptidase M20A family.</text>
</comment>
<dbReference type="STRING" id="137591.AO080_00435"/>
<keyword evidence="3" id="KW-0479">Metal-binding</keyword>
<dbReference type="EMBL" id="JWHU01000006">
    <property type="protein sequence ID" value="KIU21818.1"/>
    <property type="molecule type" value="Genomic_DNA"/>
</dbReference>
<dbReference type="InterPro" id="IPR002933">
    <property type="entry name" value="Peptidase_M20"/>
</dbReference>
<dbReference type="Gene3D" id="3.40.630.10">
    <property type="entry name" value="Zn peptidases"/>
    <property type="match status" value="2"/>
</dbReference>
<sequence>MREQDKLTILRDLIALNTVADNETSVAIYLQDLLRKNGIDAQLVTDDNTERANLVAEIGDGQGPVLAFAGHADTVHEGDLTTWSTDPFTLVEQDGRLYGRGTTDMKGGLAEYVIAMIELHEQAVPLHGTLRLLVTVDEEKTEAGARLLADRGYADDIDAMVIAEPTGVALPDITDYFQSGGAVIDEATLTDLQAAIETATAPEQHFIFHAHKGFLAYEVTATGKAAHSSMPKLGVNAIDHLVTYYLAEKAFYDALPEVSPVLDRTLYGPDVIRGGQQQNSVPDSATLTVLTRIIPELPPKELIARLDQLVAEVNATDETMQLALHVSAYDDAVVTPKDSQLIQLIQRLVPDYLPEPLAAPAIAVSLGTDASQFIKANPSLELAVIGPGNATAHKADEYVERQAYLDMVGLYEAIAKQYLQ</sequence>
<dbReference type="PANTHER" id="PTHR43808:SF8">
    <property type="entry name" value="PEPTIDASE M20 DIMERISATION DOMAIN-CONTAINING PROTEIN"/>
    <property type="match status" value="1"/>
</dbReference>
<keyword evidence="5" id="KW-0862">Zinc</keyword>
<dbReference type="GO" id="GO:0009014">
    <property type="term" value="F:succinyl-diaminopimelate desuccinylase activity"/>
    <property type="evidence" value="ECO:0007669"/>
    <property type="project" value="UniProtKB-EC"/>
</dbReference>
<dbReference type="InterPro" id="IPR050072">
    <property type="entry name" value="Peptidase_M20A"/>
</dbReference>
<dbReference type="NCBIfam" id="NF006365">
    <property type="entry name" value="PRK08588.1"/>
    <property type="match status" value="1"/>
</dbReference>
<name>A0A0D1JKA9_9LACO</name>
<feature type="domain" description="Peptidase M20 dimerisation" evidence="6">
    <location>
        <begin position="210"/>
        <end position="316"/>
    </location>
</feature>
<dbReference type="PROSITE" id="PS00758">
    <property type="entry name" value="ARGE_DAPE_CPG2_1"/>
    <property type="match status" value="1"/>
</dbReference>
<protein>
    <submittedName>
        <fullName evidence="7">DapE protein</fullName>
        <ecNumber evidence="7">3.5.1.18</ecNumber>
    </submittedName>
</protein>
<dbReference type="PROSITE" id="PS00759">
    <property type="entry name" value="ARGE_DAPE_CPG2_2"/>
    <property type="match status" value="1"/>
</dbReference>
<evidence type="ECO:0000256" key="1">
    <source>
        <dbReference type="ARBA" id="ARBA00001947"/>
    </source>
</evidence>
<comment type="caution">
    <text evidence="7">The sequence shown here is derived from an EMBL/GenBank/DDBJ whole genome shotgun (WGS) entry which is preliminary data.</text>
</comment>
<dbReference type="Proteomes" id="UP000032287">
    <property type="component" value="Unassembled WGS sequence"/>
</dbReference>
<proteinExistence type="inferred from homology"/>
<dbReference type="PANTHER" id="PTHR43808">
    <property type="entry name" value="ACETYLORNITHINE DEACETYLASE"/>
    <property type="match status" value="1"/>
</dbReference>
<gene>
    <name evidence="7" type="primary">dapE</name>
    <name evidence="7" type="ORF">QX99_00506</name>
</gene>
<dbReference type="InterPro" id="IPR011650">
    <property type="entry name" value="Peptidase_M20_dimer"/>
</dbReference>
<dbReference type="SUPFAM" id="SSF53187">
    <property type="entry name" value="Zn-dependent exopeptidases"/>
    <property type="match status" value="1"/>
</dbReference>
<accession>A0A0D1JKA9</accession>
<evidence type="ECO:0000313" key="7">
    <source>
        <dbReference type="EMBL" id="KIU21818.1"/>
    </source>
</evidence>
<dbReference type="Pfam" id="PF07687">
    <property type="entry name" value="M20_dimer"/>
    <property type="match status" value="1"/>
</dbReference>
<evidence type="ECO:0000256" key="5">
    <source>
        <dbReference type="ARBA" id="ARBA00022833"/>
    </source>
</evidence>
<organism evidence="7 8">
    <name type="scientific">Weissella cibaria</name>
    <dbReference type="NCBI Taxonomy" id="137591"/>
    <lineage>
        <taxon>Bacteria</taxon>
        <taxon>Bacillati</taxon>
        <taxon>Bacillota</taxon>
        <taxon>Bacilli</taxon>
        <taxon>Lactobacillales</taxon>
        <taxon>Lactobacillaceae</taxon>
        <taxon>Weissella</taxon>
    </lineage>
</organism>